<dbReference type="AlphaFoldDB" id="A0A9Q1GAI8"/>
<evidence type="ECO:0000256" key="9">
    <source>
        <dbReference type="ARBA" id="ARBA00022777"/>
    </source>
</evidence>
<dbReference type="SMART" id="SM00408">
    <property type="entry name" value="IGc2"/>
    <property type="match status" value="3"/>
</dbReference>
<evidence type="ECO:0000256" key="14">
    <source>
        <dbReference type="ARBA" id="ARBA00023157"/>
    </source>
</evidence>
<evidence type="ECO:0000256" key="3">
    <source>
        <dbReference type="ARBA" id="ARBA00022553"/>
    </source>
</evidence>
<dbReference type="InterPro" id="IPR007110">
    <property type="entry name" value="Ig-like_dom"/>
</dbReference>
<keyword evidence="8" id="KW-0547">Nucleotide-binding</keyword>
<evidence type="ECO:0000256" key="6">
    <source>
        <dbReference type="ARBA" id="ARBA00022729"/>
    </source>
</evidence>
<keyword evidence="17" id="KW-0393">Immunoglobulin domain</keyword>
<gene>
    <name evidence="21" type="ORF">SKAU_G00008860</name>
</gene>
<dbReference type="EMBL" id="JAINUF010000001">
    <property type="protein sequence ID" value="KAJ8380108.1"/>
    <property type="molecule type" value="Genomic_DNA"/>
</dbReference>
<keyword evidence="13" id="KW-0829">Tyrosine-protein kinase</keyword>
<keyword evidence="14" id="KW-1015">Disulfide bond</keyword>
<keyword evidence="11" id="KW-1133">Transmembrane helix</keyword>
<evidence type="ECO:0000256" key="2">
    <source>
        <dbReference type="ARBA" id="ARBA00011902"/>
    </source>
</evidence>
<evidence type="ECO:0000313" key="22">
    <source>
        <dbReference type="Proteomes" id="UP001152622"/>
    </source>
</evidence>
<dbReference type="GO" id="GO:0017134">
    <property type="term" value="F:fibroblast growth factor binding"/>
    <property type="evidence" value="ECO:0007669"/>
    <property type="project" value="TreeGrafter"/>
</dbReference>
<organism evidence="21 22">
    <name type="scientific">Synaphobranchus kaupii</name>
    <name type="common">Kaup's arrowtooth eel</name>
    <dbReference type="NCBI Taxonomy" id="118154"/>
    <lineage>
        <taxon>Eukaryota</taxon>
        <taxon>Metazoa</taxon>
        <taxon>Chordata</taxon>
        <taxon>Craniata</taxon>
        <taxon>Vertebrata</taxon>
        <taxon>Euteleostomi</taxon>
        <taxon>Actinopterygii</taxon>
        <taxon>Neopterygii</taxon>
        <taxon>Teleostei</taxon>
        <taxon>Anguilliformes</taxon>
        <taxon>Synaphobranchidae</taxon>
        <taxon>Synaphobranchus</taxon>
    </lineage>
</organism>
<sequence>MHQPSGWRAPNSLSPSISTLNRMLAPWSLLLLWAVLAQSSPSLARPATSDHVPPQTPAEVYTLYPGDRLELLCEPKEETKVVSWTKDGVPVLDGEHVHLREMENLQDGQLEIEGVEPADSGLYACFASGPYGNHSSYFFVNITADTLVSSEDEDDDESSSEEAKLSSSQKLLPMAPQWAQPEKMEKKLHAVPASKTVKFRCQASGNPTPTLKWFKNGKEFKRDQRIGGFKVREHMWTIIMESVVPSDKGNYTCLVENEYGSINHTYQLDVVERSPHRPILQAGLPANRTAVVGSDVEFVCKVFSDPQPHIQWLKHIEVNGSRVGPDGLPYVRILKTAGLNTTDKEMEVLQLRNVSFDDAGEYTCLAGNSIGFSHHSAWLTVFKAIPPLPGAQSDLPGGAHLLRGILPHLCHGGHRHHLQDAQLLQEE</sequence>
<feature type="domain" description="Ig-like" evidence="20">
    <location>
        <begin position="176"/>
        <end position="269"/>
    </location>
</feature>
<keyword evidence="16" id="KW-0325">Glycoprotein</keyword>
<comment type="subcellular location">
    <subcellularLocation>
        <location evidence="1">Membrane</location>
        <topology evidence="1">Single-pass membrane protein</topology>
    </subcellularLocation>
</comment>
<feature type="region of interest" description="Disordered" evidence="18">
    <location>
        <begin position="149"/>
        <end position="172"/>
    </location>
</feature>
<dbReference type="GO" id="GO:0005524">
    <property type="term" value="F:ATP binding"/>
    <property type="evidence" value="ECO:0007669"/>
    <property type="project" value="UniProtKB-KW"/>
</dbReference>
<dbReference type="InterPro" id="IPR036179">
    <property type="entry name" value="Ig-like_dom_sf"/>
</dbReference>
<keyword evidence="22" id="KW-1185">Reference proteome</keyword>
<keyword evidence="3" id="KW-0597">Phosphoprotein</keyword>
<evidence type="ECO:0000259" key="20">
    <source>
        <dbReference type="PROSITE" id="PS50835"/>
    </source>
</evidence>
<dbReference type="GO" id="GO:0005007">
    <property type="term" value="F:fibroblast growth factor receptor activity"/>
    <property type="evidence" value="ECO:0007669"/>
    <property type="project" value="TreeGrafter"/>
</dbReference>
<proteinExistence type="predicted"/>
<keyword evidence="9" id="KW-0418">Kinase</keyword>
<evidence type="ECO:0000256" key="1">
    <source>
        <dbReference type="ARBA" id="ARBA00004167"/>
    </source>
</evidence>
<keyword evidence="12" id="KW-0472">Membrane</keyword>
<evidence type="ECO:0000256" key="17">
    <source>
        <dbReference type="ARBA" id="ARBA00023319"/>
    </source>
</evidence>
<dbReference type="InterPro" id="IPR013098">
    <property type="entry name" value="Ig_I-set"/>
</dbReference>
<dbReference type="Proteomes" id="UP001152622">
    <property type="component" value="Chromosome 1"/>
</dbReference>
<dbReference type="InterPro" id="IPR013783">
    <property type="entry name" value="Ig-like_fold"/>
</dbReference>
<dbReference type="InterPro" id="IPR003598">
    <property type="entry name" value="Ig_sub2"/>
</dbReference>
<feature type="domain" description="Ig-like" evidence="20">
    <location>
        <begin position="278"/>
        <end position="380"/>
    </location>
</feature>
<evidence type="ECO:0000256" key="12">
    <source>
        <dbReference type="ARBA" id="ARBA00023136"/>
    </source>
</evidence>
<evidence type="ECO:0000256" key="18">
    <source>
        <dbReference type="SAM" id="MobiDB-lite"/>
    </source>
</evidence>
<dbReference type="Gene3D" id="2.60.40.10">
    <property type="entry name" value="Immunoglobulins"/>
    <property type="match status" value="3"/>
</dbReference>
<evidence type="ECO:0000256" key="11">
    <source>
        <dbReference type="ARBA" id="ARBA00022989"/>
    </source>
</evidence>
<dbReference type="FunFam" id="2.60.40.10:FF:000020">
    <property type="entry name" value="Fibroblast growth factor receptor"/>
    <property type="match status" value="1"/>
</dbReference>
<name>A0A9Q1GAI8_SYNKA</name>
<keyword evidence="15" id="KW-0675">Receptor</keyword>
<accession>A0A9Q1GAI8</accession>
<comment type="caution">
    <text evidence="21">The sequence shown here is derived from an EMBL/GenBank/DDBJ whole genome shotgun (WGS) entry which is preliminary data.</text>
</comment>
<dbReference type="Pfam" id="PF07679">
    <property type="entry name" value="I-set"/>
    <property type="match status" value="2"/>
</dbReference>
<evidence type="ECO:0000256" key="15">
    <source>
        <dbReference type="ARBA" id="ARBA00023170"/>
    </source>
</evidence>
<protein>
    <recommendedName>
        <fullName evidence="2">receptor protein-tyrosine kinase</fullName>
        <ecNumber evidence="2">2.7.10.1</ecNumber>
    </recommendedName>
</protein>
<keyword evidence="6 19" id="KW-0732">Signal</keyword>
<dbReference type="OrthoDB" id="6019866at2759"/>
<dbReference type="EC" id="2.7.10.1" evidence="2"/>
<feature type="chain" id="PRO_5040162068" description="receptor protein-tyrosine kinase" evidence="19">
    <location>
        <begin position="40"/>
        <end position="427"/>
    </location>
</feature>
<feature type="signal peptide" evidence="19">
    <location>
        <begin position="1"/>
        <end position="39"/>
    </location>
</feature>
<dbReference type="GO" id="GO:0005886">
    <property type="term" value="C:plasma membrane"/>
    <property type="evidence" value="ECO:0007669"/>
    <property type="project" value="TreeGrafter"/>
</dbReference>
<dbReference type="PROSITE" id="PS50835">
    <property type="entry name" value="IG_LIKE"/>
    <property type="match status" value="3"/>
</dbReference>
<dbReference type="PANTHER" id="PTHR19890:SF10">
    <property type="entry name" value="FIBROBLAST GROWTH FACTOR RECEPTOR-LIKE 1"/>
    <property type="match status" value="1"/>
</dbReference>
<keyword evidence="5" id="KW-0812">Transmembrane</keyword>
<dbReference type="FunFam" id="2.60.40.10:FF:000016">
    <property type="entry name" value="Fibroblast growth factor receptor"/>
    <property type="match status" value="1"/>
</dbReference>
<evidence type="ECO:0000256" key="4">
    <source>
        <dbReference type="ARBA" id="ARBA00022679"/>
    </source>
</evidence>
<keyword evidence="7" id="KW-0677">Repeat</keyword>
<dbReference type="InterPro" id="IPR052615">
    <property type="entry name" value="FGFRL"/>
</dbReference>
<evidence type="ECO:0000256" key="19">
    <source>
        <dbReference type="SAM" id="SignalP"/>
    </source>
</evidence>
<evidence type="ECO:0000256" key="5">
    <source>
        <dbReference type="ARBA" id="ARBA00022692"/>
    </source>
</evidence>
<evidence type="ECO:0000256" key="7">
    <source>
        <dbReference type="ARBA" id="ARBA00022737"/>
    </source>
</evidence>
<dbReference type="InterPro" id="IPR003599">
    <property type="entry name" value="Ig_sub"/>
</dbReference>
<dbReference type="CDD" id="cd05857">
    <property type="entry name" value="IgI_2_FGFR"/>
    <property type="match status" value="1"/>
</dbReference>
<evidence type="ECO:0000256" key="8">
    <source>
        <dbReference type="ARBA" id="ARBA00022741"/>
    </source>
</evidence>
<dbReference type="Pfam" id="PF13927">
    <property type="entry name" value="Ig_3"/>
    <property type="match status" value="1"/>
</dbReference>
<feature type="compositionally biased region" description="Acidic residues" evidence="18">
    <location>
        <begin position="150"/>
        <end position="160"/>
    </location>
</feature>
<reference evidence="21" key="1">
    <citation type="journal article" date="2023" name="Science">
        <title>Genome structures resolve the early diversification of teleost fishes.</title>
        <authorList>
            <person name="Parey E."/>
            <person name="Louis A."/>
            <person name="Montfort J."/>
            <person name="Bouchez O."/>
            <person name="Roques C."/>
            <person name="Iampietro C."/>
            <person name="Lluch J."/>
            <person name="Castinel A."/>
            <person name="Donnadieu C."/>
            <person name="Desvignes T."/>
            <person name="Floi Bucao C."/>
            <person name="Jouanno E."/>
            <person name="Wen M."/>
            <person name="Mejri S."/>
            <person name="Dirks R."/>
            <person name="Jansen H."/>
            <person name="Henkel C."/>
            <person name="Chen W.J."/>
            <person name="Zahm M."/>
            <person name="Cabau C."/>
            <person name="Klopp C."/>
            <person name="Thompson A.W."/>
            <person name="Robinson-Rechavi M."/>
            <person name="Braasch I."/>
            <person name="Lecointre G."/>
            <person name="Bobe J."/>
            <person name="Postlethwait J.H."/>
            <person name="Berthelot C."/>
            <person name="Roest Crollius H."/>
            <person name="Guiguen Y."/>
        </authorList>
    </citation>
    <scope>NUCLEOTIDE SEQUENCE</scope>
    <source>
        <strain evidence="21">WJC10195</strain>
    </source>
</reference>
<feature type="domain" description="Ig-like" evidence="20">
    <location>
        <begin position="41"/>
        <end position="143"/>
    </location>
</feature>
<evidence type="ECO:0000256" key="13">
    <source>
        <dbReference type="ARBA" id="ARBA00023137"/>
    </source>
</evidence>
<dbReference type="PANTHER" id="PTHR19890">
    <property type="entry name" value="FIBROBLAST GROWTH FACTOR RECEPTOR"/>
    <property type="match status" value="1"/>
</dbReference>
<evidence type="ECO:0000256" key="16">
    <source>
        <dbReference type="ARBA" id="ARBA00023180"/>
    </source>
</evidence>
<evidence type="ECO:0000313" key="21">
    <source>
        <dbReference type="EMBL" id="KAJ8380108.1"/>
    </source>
</evidence>
<keyword evidence="4" id="KW-0808">Transferase</keyword>
<dbReference type="SMART" id="SM00409">
    <property type="entry name" value="IG"/>
    <property type="match status" value="3"/>
</dbReference>
<dbReference type="SUPFAM" id="SSF48726">
    <property type="entry name" value="Immunoglobulin"/>
    <property type="match status" value="3"/>
</dbReference>
<keyword evidence="10" id="KW-0067">ATP-binding</keyword>
<evidence type="ECO:0000256" key="10">
    <source>
        <dbReference type="ARBA" id="ARBA00022840"/>
    </source>
</evidence>